<evidence type="ECO:0008006" key="5">
    <source>
        <dbReference type="Google" id="ProtNLM"/>
    </source>
</evidence>
<name>A0A014P0G1_9HYPO</name>
<dbReference type="AlphaFoldDB" id="A0A014P0G1"/>
<dbReference type="HOGENOM" id="CLU_032571_2_2_1"/>
<feature type="compositionally biased region" description="Polar residues" evidence="1">
    <location>
        <begin position="214"/>
        <end position="227"/>
    </location>
</feature>
<reference evidence="3 4" key="1">
    <citation type="submission" date="2014-02" db="EMBL/GenBank/DDBJ databases">
        <title>The genome sequence of the entomopathogenic fungus Metarhizium robertsii ARSEF 2575.</title>
        <authorList>
            <person name="Giuliano Garisto Donzelli B."/>
            <person name="Roe B.A."/>
            <person name="Macmil S.L."/>
            <person name="Krasnoff S.B."/>
            <person name="Gibson D.M."/>
        </authorList>
    </citation>
    <scope>NUCLEOTIDE SEQUENCE [LARGE SCALE GENOMIC DNA]</scope>
    <source>
        <strain evidence="3 4">ARSEF 2575</strain>
    </source>
</reference>
<feature type="chain" id="PRO_5001474607" description="Extracellular protein" evidence="2">
    <location>
        <begin position="21"/>
        <end position="227"/>
    </location>
</feature>
<dbReference type="Gene3D" id="2.70.50.70">
    <property type="match status" value="1"/>
</dbReference>
<dbReference type="Proteomes" id="UP000030151">
    <property type="component" value="Unassembled WGS sequence"/>
</dbReference>
<proteinExistence type="predicted"/>
<gene>
    <name evidence="3" type="ORF">X797_012269</name>
</gene>
<accession>A0A014P0G1</accession>
<keyword evidence="2" id="KW-0732">Signal</keyword>
<evidence type="ECO:0000256" key="2">
    <source>
        <dbReference type="SAM" id="SignalP"/>
    </source>
</evidence>
<dbReference type="PANTHER" id="PTHR36182">
    <property type="entry name" value="PROTEIN, PUTATIVE (AFU_ORTHOLOGUE AFUA_6G10930)-RELATED"/>
    <property type="match status" value="1"/>
</dbReference>
<comment type="caution">
    <text evidence="3">The sequence shown here is derived from an EMBL/GenBank/DDBJ whole genome shotgun (WGS) entry which is preliminary data.</text>
</comment>
<evidence type="ECO:0000256" key="1">
    <source>
        <dbReference type="SAM" id="MobiDB-lite"/>
    </source>
</evidence>
<organism evidence="3 4">
    <name type="scientific">Metarhizium robertsii</name>
    <dbReference type="NCBI Taxonomy" id="568076"/>
    <lineage>
        <taxon>Eukaryota</taxon>
        <taxon>Fungi</taxon>
        <taxon>Dikarya</taxon>
        <taxon>Ascomycota</taxon>
        <taxon>Pezizomycotina</taxon>
        <taxon>Sordariomycetes</taxon>
        <taxon>Hypocreomycetidae</taxon>
        <taxon>Hypocreales</taxon>
        <taxon>Clavicipitaceae</taxon>
        <taxon>Metarhizium</taxon>
    </lineage>
</organism>
<dbReference type="PANTHER" id="PTHR36182:SF1">
    <property type="entry name" value="PROTEIN, PUTATIVE (AFU_ORTHOLOGUE AFUA_6G10930)-RELATED"/>
    <property type="match status" value="1"/>
</dbReference>
<feature type="signal peptide" evidence="2">
    <location>
        <begin position="1"/>
        <end position="20"/>
    </location>
</feature>
<evidence type="ECO:0000313" key="3">
    <source>
        <dbReference type="EMBL" id="EXU94656.1"/>
    </source>
</evidence>
<evidence type="ECO:0000313" key="4">
    <source>
        <dbReference type="Proteomes" id="UP000030151"/>
    </source>
</evidence>
<dbReference type="eggNOG" id="ENOG502RZYG">
    <property type="taxonomic scope" value="Eukaryota"/>
</dbReference>
<sequence length="227" mass="24961">MAKKPTFLGVLLALVTFTQAHMEMSWPPPFRSKFNPYTIRANVDYNMISPLLENGTNYPCKSYQNLLGTTEGQSVVTWQPGQTYNLSLVGSATHLGGSCQASLSFDKGKTWQVIRSYIGKCPLKPHWDFTLPNDTPRRDAIFAWTWFNRVGNREMYMNCAPVTISGGETAGREESTPFRSRPDMFVANVGKGCATVAGRDVEFPYPGPGAAYDSDNTSPPAGHCSSA</sequence>
<feature type="region of interest" description="Disordered" evidence="1">
    <location>
        <begin position="207"/>
        <end position="227"/>
    </location>
</feature>
<protein>
    <recommendedName>
        <fullName evidence="5">Extracellular protein</fullName>
    </recommendedName>
</protein>
<dbReference type="EMBL" id="JELW01000191">
    <property type="protein sequence ID" value="EXU94656.1"/>
    <property type="molecule type" value="Genomic_DNA"/>
</dbReference>